<keyword evidence="3" id="KW-1185">Reference proteome</keyword>
<reference evidence="2" key="1">
    <citation type="journal article" date="2021" name="Mol. Plant Microbe Interact.">
        <title>Complete Genome Sequence of the Plant-Pathogenic Fungus Colletotrichum lupini.</title>
        <authorList>
            <person name="Baroncelli R."/>
            <person name="Pensec F."/>
            <person name="Da Lio D."/>
            <person name="Boufleur T."/>
            <person name="Vicente I."/>
            <person name="Sarrocco S."/>
            <person name="Picot A."/>
            <person name="Baraldi E."/>
            <person name="Sukno S."/>
            <person name="Thon M."/>
            <person name="Le Floch G."/>
        </authorList>
    </citation>
    <scope>NUCLEOTIDE SEQUENCE</scope>
    <source>
        <strain evidence="2">IMI 504893</strain>
    </source>
</reference>
<organism evidence="2 3">
    <name type="scientific">Colletotrichum lupini</name>
    <dbReference type="NCBI Taxonomy" id="145971"/>
    <lineage>
        <taxon>Eukaryota</taxon>
        <taxon>Fungi</taxon>
        <taxon>Dikarya</taxon>
        <taxon>Ascomycota</taxon>
        <taxon>Pezizomycotina</taxon>
        <taxon>Sordariomycetes</taxon>
        <taxon>Hypocreomycetidae</taxon>
        <taxon>Glomerellales</taxon>
        <taxon>Glomerellaceae</taxon>
        <taxon>Colletotrichum</taxon>
        <taxon>Colletotrichum acutatum species complex</taxon>
    </lineage>
</organism>
<feature type="chain" id="PRO_5040166284" description="Secreted protein" evidence="1">
    <location>
        <begin position="27"/>
        <end position="77"/>
    </location>
</feature>
<dbReference type="RefSeq" id="XP_049137593.1">
    <property type="nucleotide sequence ID" value="XM_049296369.1"/>
</dbReference>
<evidence type="ECO:0000313" key="3">
    <source>
        <dbReference type="Proteomes" id="UP000830671"/>
    </source>
</evidence>
<evidence type="ECO:0000313" key="2">
    <source>
        <dbReference type="EMBL" id="UQC75950.1"/>
    </source>
</evidence>
<dbReference type="GeneID" id="73351379"/>
<gene>
    <name evidence="2" type="ORF">CLUP02_17459</name>
</gene>
<keyword evidence="1" id="KW-0732">Signal</keyword>
<accession>A0A9Q8WAY9</accession>
<feature type="signal peptide" evidence="1">
    <location>
        <begin position="1"/>
        <end position="26"/>
    </location>
</feature>
<evidence type="ECO:0000256" key="1">
    <source>
        <dbReference type="SAM" id="SignalP"/>
    </source>
</evidence>
<proteinExistence type="predicted"/>
<evidence type="ECO:0008006" key="4">
    <source>
        <dbReference type="Google" id="ProtNLM"/>
    </source>
</evidence>
<dbReference type="Proteomes" id="UP000830671">
    <property type="component" value="Chromosome 10"/>
</dbReference>
<dbReference type="KEGG" id="clup:CLUP02_17459"/>
<name>A0A9Q8WAY9_9PEZI</name>
<dbReference type="AlphaFoldDB" id="A0A9Q8WAY9"/>
<dbReference type="EMBL" id="CP019472">
    <property type="protein sequence ID" value="UQC75950.1"/>
    <property type="molecule type" value="Genomic_DNA"/>
</dbReference>
<sequence length="77" mass="8542">MRSRRPTDGALSQLLLLTLRIPSARTRTSLSHTQTHKEDAGASADSYAVEMWGVIPPPPVRRVCIVNLSKDMRLAPF</sequence>
<protein>
    <recommendedName>
        <fullName evidence="4">Secreted protein</fullName>
    </recommendedName>
</protein>